<name>A0A397NGS3_9SPHN</name>
<dbReference type="Proteomes" id="UP000266568">
    <property type="component" value="Unassembled WGS sequence"/>
</dbReference>
<dbReference type="PANTHER" id="PTHR40980">
    <property type="entry name" value="PLUG DOMAIN-CONTAINING PROTEIN"/>
    <property type="match status" value="1"/>
</dbReference>
<feature type="chain" id="PRO_5017461686" evidence="5">
    <location>
        <begin position="35"/>
        <end position="950"/>
    </location>
</feature>
<dbReference type="SUPFAM" id="SSF56935">
    <property type="entry name" value="Porins"/>
    <property type="match status" value="1"/>
</dbReference>
<dbReference type="GO" id="GO:0009279">
    <property type="term" value="C:cell outer membrane"/>
    <property type="evidence" value="ECO:0007669"/>
    <property type="project" value="UniProtKB-SubCell"/>
</dbReference>
<evidence type="ECO:0000313" key="8">
    <source>
        <dbReference type="EMBL" id="RIA36716.1"/>
    </source>
</evidence>
<comment type="caution">
    <text evidence="8">The sequence shown here is derived from an EMBL/GenBank/DDBJ whole genome shotgun (WGS) entry which is preliminary data.</text>
</comment>
<keyword evidence="4" id="KW-0798">TonB box</keyword>
<gene>
    <name evidence="8" type="ORF">DFR49_4001</name>
</gene>
<keyword evidence="5" id="KW-0732">Signal</keyword>
<dbReference type="EMBL" id="QXDC01000005">
    <property type="protein sequence ID" value="RIA36716.1"/>
    <property type="molecule type" value="Genomic_DNA"/>
</dbReference>
<dbReference type="Pfam" id="PF00593">
    <property type="entry name" value="TonB_dep_Rec_b-barrel"/>
    <property type="match status" value="1"/>
</dbReference>
<dbReference type="InterPro" id="IPR036942">
    <property type="entry name" value="Beta-barrel_TonB_sf"/>
</dbReference>
<feature type="domain" description="TonB-dependent receptor-like beta-barrel" evidence="6">
    <location>
        <begin position="447"/>
        <end position="916"/>
    </location>
</feature>
<evidence type="ECO:0000256" key="2">
    <source>
        <dbReference type="ARBA" id="ARBA00023136"/>
    </source>
</evidence>
<proteinExistence type="inferred from homology"/>
<dbReference type="InterPro" id="IPR037066">
    <property type="entry name" value="Plug_dom_sf"/>
</dbReference>
<feature type="domain" description="TonB-dependent receptor plug" evidence="7">
    <location>
        <begin position="73"/>
        <end position="174"/>
    </location>
</feature>
<organism evidence="8 9">
    <name type="scientific">Hephaestia caeni</name>
    <dbReference type="NCBI Taxonomy" id="645617"/>
    <lineage>
        <taxon>Bacteria</taxon>
        <taxon>Pseudomonadati</taxon>
        <taxon>Pseudomonadota</taxon>
        <taxon>Alphaproteobacteria</taxon>
        <taxon>Sphingomonadales</taxon>
        <taxon>Sphingomonadaceae</taxon>
        <taxon>Hephaestia</taxon>
    </lineage>
</organism>
<comment type="subcellular location">
    <subcellularLocation>
        <location evidence="1 4">Cell outer membrane</location>
    </subcellularLocation>
</comment>
<keyword evidence="8" id="KW-0675">Receptor</keyword>
<dbReference type="Gene3D" id="2.40.170.20">
    <property type="entry name" value="TonB-dependent receptor, beta-barrel domain"/>
    <property type="match status" value="1"/>
</dbReference>
<dbReference type="RefSeq" id="WP_119037428.1">
    <property type="nucleotide sequence ID" value="NZ_QXDC01000005.1"/>
</dbReference>
<dbReference type="PANTHER" id="PTHR40980:SF3">
    <property type="entry name" value="TONB-DEPENDENT RECEPTOR-LIKE BETA-BARREL DOMAIN-CONTAINING PROTEIN"/>
    <property type="match status" value="1"/>
</dbReference>
<dbReference type="InterPro" id="IPR012910">
    <property type="entry name" value="Plug_dom"/>
</dbReference>
<dbReference type="AlphaFoldDB" id="A0A397NGS3"/>
<keyword evidence="9" id="KW-1185">Reference proteome</keyword>
<feature type="signal peptide" evidence="5">
    <location>
        <begin position="1"/>
        <end position="34"/>
    </location>
</feature>
<dbReference type="Gene3D" id="2.170.130.10">
    <property type="entry name" value="TonB-dependent receptor, plug domain"/>
    <property type="match status" value="1"/>
</dbReference>
<accession>A0A397NGS3</accession>
<dbReference type="InterPro" id="IPR000531">
    <property type="entry name" value="Beta-barrel_TonB"/>
</dbReference>
<reference evidence="8 9" key="1">
    <citation type="submission" date="2018-08" db="EMBL/GenBank/DDBJ databases">
        <title>Genomic Encyclopedia of Type Strains, Phase IV (KMG-IV): sequencing the most valuable type-strain genomes for metagenomic binning, comparative biology and taxonomic classification.</title>
        <authorList>
            <person name="Goeker M."/>
        </authorList>
    </citation>
    <scope>NUCLEOTIDE SEQUENCE [LARGE SCALE GENOMIC DNA]</scope>
    <source>
        <strain evidence="8 9">DSM 25527</strain>
    </source>
</reference>
<comment type="similarity">
    <text evidence="4">Belongs to the TonB-dependent receptor family.</text>
</comment>
<dbReference type="NCBIfam" id="TIGR01782">
    <property type="entry name" value="TonB-Xanth-Caul"/>
    <property type="match status" value="1"/>
</dbReference>
<evidence type="ECO:0000259" key="7">
    <source>
        <dbReference type="Pfam" id="PF07715"/>
    </source>
</evidence>
<dbReference type="InterPro" id="IPR010104">
    <property type="entry name" value="TonB_rcpt_bac"/>
</dbReference>
<evidence type="ECO:0000259" key="6">
    <source>
        <dbReference type="Pfam" id="PF00593"/>
    </source>
</evidence>
<keyword evidence="2 4" id="KW-0472">Membrane</keyword>
<evidence type="ECO:0000313" key="9">
    <source>
        <dbReference type="Proteomes" id="UP000266568"/>
    </source>
</evidence>
<evidence type="ECO:0000256" key="4">
    <source>
        <dbReference type="RuleBase" id="RU003357"/>
    </source>
</evidence>
<sequence>MIDTRMSKMAAARRAGWLIGASALAFGLAAPALAQTTPEQETPPDAALPQEDAADAIVVTGLRASLASAQAIKRNSGQFVDSVTAIDIGKLPDKNVAEALQRISGIQITRNRGEGSSIAIRGLTQVRTEVNGRDSFGASGGRALSFEDVPSELLAGVDVYKNPSAMMIEGGVGGLVNLRTRMPFDKTDNKLLVSGTVGLNYYDLIDDSRFNASLLASKRWETGIGDIGILVDVSTFEGAFRSDDITIEPYFDRSDIPGSEGTARSVPDGAGIGITFGERKRRGFYGAVQWAPSDDLELYGQVFRTDYRIETPNYTSFVTCGTDVNCATNTMQPNGPFAFDEDGTFVSGAFSGFGATANNSQFTSNRSITTDYSAGFKWHAGDHLKINGDFQYVDATAENRSFTAFPQRDGGTLSIDLAGKLPQIQFGPAGVDDPANYYIIALMDHLEDSNAHEYAGRLDLEWDFDDSSVLQDFTAGVRYTDRSAINRSTPYNWQFLSAPWAGNSLPLSNYAISNPFDADFFYGEGTGVVGNVPFFNWPTLRNGGETFLNLSHTAGPSGGAGPYPRTLIDYTGNDINTQHEKTYTAYTMLRFDFGRSGGLPLDGNIGVRVIKTSNDAVGQYVLTYRDPGAPTTDINVTTPLSGSQDYTEVLPSLNLRYHITDTLQARFAASRGLSRPPFYDMRAIFNLTENYRTPTSCPPGADPADPACVPEFVNNTGTGGNPNLKPLTVNQADIALEWYPSSTTMLYGTLFYKKVKNFEGTAVYDQTFDVPGKGPQTFQVTAQVNGDAGTIKGFEVGGNTFFSFLPSPFDGFGAQANLTYVDSKAPSLVSFDANGRPLQTPLQGLSKWSYNIVGFYEKYGFTARAAWNWRNDYLDTVNGNGTGAVPIYRRPYGQLDASISYDFTPFFSVSLDGVNLTREMKQSYQATPNHPRDYLQEDRRIGISLRLRTP</sequence>
<dbReference type="CDD" id="cd01347">
    <property type="entry name" value="ligand_gated_channel"/>
    <property type="match status" value="1"/>
</dbReference>
<dbReference type="Pfam" id="PF07715">
    <property type="entry name" value="Plug"/>
    <property type="match status" value="1"/>
</dbReference>
<evidence type="ECO:0000256" key="5">
    <source>
        <dbReference type="SAM" id="SignalP"/>
    </source>
</evidence>
<keyword evidence="3" id="KW-0998">Cell outer membrane</keyword>
<dbReference type="OrthoDB" id="5476657at2"/>
<protein>
    <submittedName>
        <fullName evidence="8">TonB-dependent receptor</fullName>
    </submittedName>
</protein>
<evidence type="ECO:0000256" key="3">
    <source>
        <dbReference type="ARBA" id="ARBA00023237"/>
    </source>
</evidence>
<evidence type="ECO:0000256" key="1">
    <source>
        <dbReference type="ARBA" id="ARBA00004442"/>
    </source>
</evidence>